<name>A0A0C9YDN3_9AGAM</name>
<dbReference type="AlphaFoldDB" id="A0A0C9YDN3"/>
<evidence type="ECO:0000313" key="2">
    <source>
        <dbReference type="Proteomes" id="UP000054018"/>
    </source>
</evidence>
<dbReference type="STRING" id="765257.A0A0C9YDN3"/>
<organism evidence="1 2">
    <name type="scientific">Pisolithus microcarpus 441</name>
    <dbReference type="NCBI Taxonomy" id="765257"/>
    <lineage>
        <taxon>Eukaryota</taxon>
        <taxon>Fungi</taxon>
        <taxon>Dikarya</taxon>
        <taxon>Basidiomycota</taxon>
        <taxon>Agaricomycotina</taxon>
        <taxon>Agaricomycetes</taxon>
        <taxon>Agaricomycetidae</taxon>
        <taxon>Boletales</taxon>
        <taxon>Sclerodermatineae</taxon>
        <taxon>Pisolithaceae</taxon>
        <taxon>Pisolithus</taxon>
    </lineage>
</organism>
<protein>
    <submittedName>
        <fullName evidence="1">Uncharacterized protein</fullName>
    </submittedName>
</protein>
<accession>A0A0C9YDN3</accession>
<dbReference type="EMBL" id="KN833922">
    <property type="protein sequence ID" value="KIK14801.1"/>
    <property type="molecule type" value="Genomic_DNA"/>
</dbReference>
<sequence>MHAEINDALWHFHLFCKVFQNAGVVESFSLPQQHTMKHYHYLIHQFGVPNGLCSSITESKHIKAIKWPYRHTNHYQALGQMLLINQRLNKLTAAHMDFNECGMLNGTCLSKRF</sequence>
<dbReference type="Proteomes" id="UP000054018">
    <property type="component" value="Unassembled WGS sequence"/>
</dbReference>
<proteinExistence type="predicted"/>
<keyword evidence="2" id="KW-1185">Reference proteome</keyword>
<dbReference type="HOGENOM" id="CLU_006344_6_3_1"/>
<reference evidence="1 2" key="1">
    <citation type="submission" date="2014-04" db="EMBL/GenBank/DDBJ databases">
        <authorList>
            <consortium name="DOE Joint Genome Institute"/>
            <person name="Kuo A."/>
            <person name="Kohler A."/>
            <person name="Costa M.D."/>
            <person name="Nagy L.G."/>
            <person name="Floudas D."/>
            <person name="Copeland A."/>
            <person name="Barry K.W."/>
            <person name="Cichocki N."/>
            <person name="Veneault-Fourrey C."/>
            <person name="LaButti K."/>
            <person name="Lindquist E.A."/>
            <person name="Lipzen A."/>
            <person name="Lundell T."/>
            <person name="Morin E."/>
            <person name="Murat C."/>
            <person name="Sun H."/>
            <person name="Tunlid A."/>
            <person name="Henrissat B."/>
            <person name="Grigoriev I.V."/>
            <person name="Hibbett D.S."/>
            <person name="Martin F."/>
            <person name="Nordberg H.P."/>
            <person name="Cantor M.N."/>
            <person name="Hua S.X."/>
        </authorList>
    </citation>
    <scope>NUCLEOTIDE SEQUENCE [LARGE SCALE GENOMIC DNA]</scope>
    <source>
        <strain evidence="1 2">441</strain>
    </source>
</reference>
<evidence type="ECO:0000313" key="1">
    <source>
        <dbReference type="EMBL" id="KIK14801.1"/>
    </source>
</evidence>
<gene>
    <name evidence="1" type="ORF">PISMIDRAFT_116392</name>
</gene>
<dbReference type="OrthoDB" id="3246013at2759"/>
<reference evidence="2" key="2">
    <citation type="submission" date="2015-01" db="EMBL/GenBank/DDBJ databases">
        <title>Evolutionary Origins and Diversification of the Mycorrhizal Mutualists.</title>
        <authorList>
            <consortium name="DOE Joint Genome Institute"/>
            <consortium name="Mycorrhizal Genomics Consortium"/>
            <person name="Kohler A."/>
            <person name="Kuo A."/>
            <person name="Nagy L.G."/>
            <person name="Floudas D."/>
            <person name="Copeland A."/>
            <person name="Barry K.W."/>
            <person name="Cichocki N."/>
            <person name="Veneault-Fourrey C."/>
            <person name="LaButti K."/>
            <person name="Lindquist E.A."/>
            <person name="Lipzen A."/>
            <person name="Lundell T."/>
            <person name="Morin E."/>
            <person name="Murat C."/>
            <person name="Riley R."/>
            <person name="Ohm R."/>
            <person name="Sun H."/>
            <person name="Tunlid A."/>
            <person name="Henrissat B."/>
            <person name="Grigoriev I.V."/>
            <person name="Hibbett D.S."/>
            <person name="Martin F."/>
        </authorList>
    </citation>
    <scope>NUCLEOTIDE SEQUENCE [LARGE SCALE GENOMIC DNA]</scope>
    <source>
        <strain evidence="2">441</strain>
    </source>
</reference>